<sequence length="796" mass="90407">MNSAFISHLRQSVSQGQVDVTLEKLQNHLPDSYHLYDEVILLSSRYHNIEKQYRQNTLDFAVLQRERNKVCEALLQIIGKIEHNNQSGLISSTRLLTKFPPQLQPDKVFGRAQDLKRLENILSKQAPVVVINGLGGVGKSTLARLYLSHHQGKFDHIAWLPFHHSFAQTILTSTLPDNLHIARKSLNEVQVLEQAALALQALDGNNLLVIDNADDIEELNKSRHWLPLNNTHWTVLITSRGVVADGFEQLPLGTLSFDESVKLFEAHYPQATQEPKALKELLNLVGLHTLTVELMAKTLAKSRRLSNVKALLAKVKDKKYTDPKLLKEVWVAHKDKWSEGADNSNELKRKVKGIYQYLLVVLDLTELNSQEQQVIQWLAMFPTKPLAVSLFFGLVETGAREDDPWVASVDESLDALIENGWLQELSVDNEFTQSIFLHTILKDLIFFKIPPNYQTCKPLIERYPVFVKAADQPVLPRLSLVELGENLTDYFAITPEKTKGVPCFEYVKNIAHVYSASGYLHSYLGNYTQTLACHQEALRLAVELSTNDSKEHTLKQACICEFQKYLGYIQQDLGNYDIAQTLFENSLQIARSLGDLSLIASRLSNLGLLYREKDQYRQAKPLLEEALSIRLRLYGSENNLAVMVNMSNLGLVYHNLFNHWKAKPLLEKSLAYHEKHLGAKDPETVIVRSNLSQVYAALNEFDKAHKAIKAAIEAALENFGELHLHVAGGYNNWGIIYLQQGEKEPAKVCFQKALEIYRQIVVPSHPLLKEVGKWLIAVEDEQLLEDHRRLKNIKLT</sequence>
<feature type="domain" description="NB-ARC" evidence="4">
    <location>
        <begin position="113"/>
        <end position="267"/>
    </location>
</feature>
<dbReference type="Pfam" id="PF19964">
    <property type="entry name" value="EAD11"/>
    <property type="match status" value="1"/>
</dbReference>
<dbReference type="SUPFAM" id="SSF52540">
    <property type="entry name" value="P-loop containing nucleoside triphosphate hydrolases"/>
    <property type="match status" value="1"/>
</dbReference>
<evidence type="ECO:0000313" key="7">
    <source>
        <dbReference type="Proteomes" id="UP000004095"/>
    </source>
</evidence>
<evidence type="ECO:0000256" key="2">
    <source>
        <dbReference type="ARBA" id="ARBA00022803"/>
    </source>
</evidence>
<organism evidence="6 7">
    <name type="scientific">Microscilla marina ATCC 23134</name>
    <dbReference type="NCBI Taxonomy" id="313606"/>
    <lineage>
        <taxon>Bacteria</taxon>
        <taxon>Pseudomonadati</taxon>
        <taxon>Bacteroidota</taxon>
        <taxon>Cytophagia</taxon>
        <taxon>Cytophagales</taxon>
        <taxon>Microscillaceae</taxon>
        <taxon>Microscilla</taxon>
    </lineage>
</organism>
<accession>A1ZU87</accession>
<comment type="caution">
    <text evidence="6">The sequence shown here is derived from an EMBL/GenBank/DDBJ whole genome shotgun (WGS) entry which is preliminary data.</text>
</comment>
<dbReference type="InterPro" id="IPR002182">
    <property type="entry name" value="NB-ARC"/>
</dbReference>
<evidence type="ECO:0000313" key="6">
    <source>
        <dbReference type="EMBL" id="EAY26058.1"/>
    </source>
</evidence>
<dbReference type="InterPro" id="IPR027417">
    <property type="entry name" value="P-loop_NTPase"/>
</dbReference>
<dbReference type="Pfam" id="PF00931">
    <property type="entry name" value="NB-ARC"/>
    <property type="match status" value="1"/>
</dbReference>
<dbReference type="RefSeq" id="WP_002701646.1">
    <property type="nucleotide sequence ID" value="NZ_AAWS01000039.1"/>
</dbReference>
<dbReference type="AlphaFoldDB" id="A1ZU87"/>
<proteinExistence type="predicted"/>
<dbReference type="Pfam" id="PF13424">
    <property type="entry name" value="TPR_12"/>
    <property type="match status" value="2"/>
</dbReference>
<dbReference type="SUPFAM" id="SSF48452">
    <property type="entry name" value="TPR-like"/>
    <property type="match status" value="1"/>
</dbReference>
<dbReference type="InterPro" id="IPR045439">
    <property type="entry name" value="EAD11"/>
</dbReference>
<dbReference type="Proteomes" id="UP000004095">
    <property type="component" value="Unassembled WGS sequence"/>
</dbReference>
<evidence type="ECO:0000256" key="3">
    <source>
        <dbReference type="PROSITE-ProRule" id="PRU00339"/>
    </source>
</evidence>
<dbReference type="Gene3D" id="1.25.40.10">
    <property type="entry name" value="Tetratricopeptide repeat domain"/>
    <property type="match status" value="2"/>
</dbReference>
<name>A1ZU87_MICM2</name>
<reference evidence="6 7" key="1">
    <citation type="submission" date="2007-01" db="EMBL/GenBank/DDBJ databases">
        <authorList>
            <person name="Haygood M."/>
            <person name="Podell S."/>
            <person name="Anderson C."/>
            <person name="Hopkinson B."/>
            <person name="Roe K."/>
            <person name="Barbeau K."/>
            <person name="Gaasterland T."/>
            <person name="Ferriera S."/>
            <person name="Johnson J."/>
            <person name="Kravitz S."/>
            <person name="Beeson K."/>
            <person name="Sutton G."/>
            <person name="Rogers Y.-H."/>
            <person name="Friedman R."/>
            <person name="Frazier M."/>
            <person name="Venter J.C."/>
        </authorList>
    </citation>
    <scope>NUCLEOTIDE SEQUENCE [LARGE SCALE GENOMIC DNA]</scope>
    <source>
        <strain evidence="6 7">ATCC 23134</strain>
    </source>
</reference>
<dbReference type="InterPro" id="IPR019734">
    <property type="entry name" value="TPR_rpt"/>
</dbReference>
<dbReference type="PANTHER" id="PTHR45641">
    <property type="entry name" value="TETRATRICOPEPTIDE REPEAT PROTEIN (AFU_ORTHOLOGUE AFUA_6G03870)"/>
    <property type="match status" value="1"/>
</dbReference>
<dbReference type="EMBL" id="AAWS01000039">
    <property type="protein sequence ID" value="EAY26058.1"/>
    <property type="molecule type" value="Genomic_DNA"/>
</dbReference>
<feature type="repeat" description="TPR" evidence="3">
    <location>
        <begin position="727"/>
        <end position="760"/>
    </location>
</feature>
<protein>
    <submittedName>
        <fullName evidence="6">FOG: TPR repeat, putative</fullName>
    </submittedName>
</protein>
<dbReference type="Gene3D" id="3.40.50.300">
    <property type="entry name" value="P-loop containing nucleotide triphosphate hydrolases"/>
    <property type="match status" value="1"/>
</dbReference>
<dbReference type="OrthoDB" id="940757at2"/>
<dbReference type="InterPro" id="IPR011990">
    <property type="entry name" value="TPR-like_helical_dom_sf"/>
</dbReference>
<dbReference type="PROSITE" id="PS50005">
    <property type="entry name" value="TPR"/>
    <property type="match status" value="1"/>
</dbReference>
<keyword evidence="7" id="KW-1185">Reference proteome</keyword>
<evidence type="ECO:0000259" key="4">
    <source>
        <dbReference type="Pfam" id="PF00931"/>
    </source>
</evidence>
<evidence type="ECO:0000256" key="1">
    <source>
        <dbReference type="ARBA" id="ARBA00022737"/>
    </source>
</evidence>
<dbReference type="GO" id="GO:0043531">
    <property type="term" value="F:ADP binding"/>
    <property type="evidence" value="ECO:0007669"/>
    <property type="project" value="InterPro"/>
</dbReference>
<evidence type="ECO:0000259" key="5">
    <source>
        <dbReference type="Pfam" id="PF19964"/>
    </source>
</evidence>
<feature type="domain" description="Effector-associated" evidence="5">
    <location>
        <begin position="5"/>
        <end position="82"/>
    </location>
</feature>
<dbReference type="Pfam" id="PF13374">
    <property type="entry name" value="TPR_10"/>
    <property type="match status" value="1"/>
</dbReference>
<keyword evidence="1" id="KW-0677">Repeat</keyword>
<dbReference type="SMART" id="SM00028">
    <property type="entry name" value="TPR"/>
    <property type="match status" value="6"/>
</dbReference>
<dbReference type="eggNOG" id="COG0457">
    <property type="taxonomic scope" value="Bacteria"/>
</dbReference>
<dbReference type="PANTHER" id="PTHR45641:SF19">
    <property type="entry name" value="NEPHROCYSTIN-3"/>
    <property type="match status" value="1"/>
</dbReference>
<keyword evidence="2 3" id="KW-0802">TPR repeat</keyword>
<gene>
    <name evidence="6" type="ORF">M23134_06407</name>
</gene>